<dbReference type="Proteomes" id="UP001189429">
    <property type="component" value="Unassembled WGS sequence"/>
</dbReference>
<organism evidence="2 3">
    <name type="scientific">Prorocentrum cordatum</name>
    <dbReference type="NCBI Taxonomy" id="2364126"/>
    <lineage>
        <taxon>Eukaryota</taxon>
        <taxon>Sar</taxon>
        <taxon>Alveolata</taxon>
        <taxon>Dinophyceae</taxon>
        <taxon>Prorocentrales</taxon>
        <taxon>Prorocentraceae</taxon>
        <taxon>Prorocentrum</taxon>
    </lineage>
</organism>
<evidence type="ECO:0000313" key="2">
    <source>
        <dbReference type="EMBL" id="CAK0859020.1"/>
    </source>
</evidence>
<sequence length="585" mass="64425">MPAASARRSGLVPASLVAAATLASVSRTFVAPRTPAARSGRTAARGFKEDFEAWRGSLTPEESTMLKKQAAGEFNKKFRKSDEFKKDLPDEKVQSFSKILGKFFEAEADDYKKEPGSEAPDPDGLLFKGTESKMDFRLKSRIVEIDRDAERRYHFAALRTTHAAYRGEFWPSSSPMKDVYYFQNNDTDSHDMLVKAVENAGVPVEVPPIGEKFSLVLPRCLFQDINEVGSNLMAWKEQFGVSDDDYKEAVEKEKSGKKMPPLDEEFLADLEQIPAVDEVSFRHPWGIADKLYKSEAIDAFGFKYLLGVFETVPEAEAAFDSWNAEFDQARADMENELGQWSKQEQARLDADTAGQEAMKVVMEQGRVRAAGRLGDTYTGRLGALKVEGPLDGKASGCIRENCWSRGRCGTWLPLGGTARELDHDAKLLLLAEHTLSLRGRPAGASCLEGLSLTPEVAFPAQKPPPASTTQRTLAMPNESGSKGLSLDEYAFKLLGTSTEGAAADRARQGAAQERRGDFQNKAAATAAELLAAFEGAKDFLLSLKGSLETIGPSLDSDEAFMGHIQRYERAFRRAKRIFLEPDNLA</sequence>
<evidence type="ECO:0000313" key="3">
    <source>
        <dbReference type="Proteomes" id="UP001189429"/>
    </source>
</evidence>
<dbReference type="EMBL" id="CAUYUJ010015860">
    <property type="protein sequence ID" value="CAK0859020.1"/>
    <property type="molecule type" value="Genomic_DNA"/>
</dbReference>
<protein>
    <submittedName>
        <fullName evidence="2">Uncharacterized protein</fullName>
    </submittedName>
</protein>
<gene>
    <name evidence="2" type="ORF">PCOR1329_LOCUS48528</name>
</gene>
<comment type="caution">
    <text evidence="2">The sequence shown here is derived from an EMBL/GenBank/DDBJ whole genome shotgun (WGS) entry which is preliminary data.</text>
</comment>
<feature type="compositionally biased region" description="Polar residues" evidence="1">
    <location>
        <begin position="467"/>
        <end position="480"/>
    </location>
</feature>
<name>A0ABN9UH97_9DINO</name>
<evidence type="ECO:0000256" key="1">
    <source>
        <dbReference type="SAM" id="MobiDB-lite"/>
    </source>
</evidence>
<feature type="region of interest" description="Disordered" evidence="1">
    <location>
        <begin position="460"/>
        <end position="480"/>
    </location>
</feature>
<reference evidence="2" key="1">
    <citation type="submission" date="2023-10" db="EMBL/GenBank/DDBJ databases">
        <authorList>
            <person name="Chen Y."/>
            <person name="Shah S."/>
            <person name="Dougan E. K."/>
            <person name="Thang M."/>
            <person name="Chan C."/>
        </authorList>
    </citation>
    <scope>NUCLEOTIDE SEQUENCE [LARGE SCALE GENOMIC DNA]</scope>
</reference>
<proteinExistence type="predicted"/>
<accession>A0ABN9UH97</accession>
<keyword evidence="3" id="KW-1185">Reference proteome</keyword>